<dbReference type="FunFam" id="1.20.1250.20:FF:000001">
    <property type="entry name" value="Dicarboxylate MFS transporter"/>
    <property type="match status" value="1"/>
</dbReference>
<dbReference type="InterPro" id="IPR004736">
    <property type="entry name" value="MHS_symport"/>
</dbReference>
<feature type="transmembrane region" description="Helical" evidence="8">
    <location>
        <begin position="412"/>
        <end position="437"/>
    </location>
</feature>
<dbReference type="Pfam" id="PF00083">
    <property type="entry name" value="Sugar_tr"/>
    <property type="match status" value="1"/>
</dbReference>
<evidence type="ECO:0000256" key="8">
    <source>
        <dbReference type="SAM" id="Phobius"/>
    </source>
</evidence>
<evidence type="ECO:0000259" key="9">
    <source>
        <dbReference type="PROSITE" id="PS50850"/>
    </source>
</evidence>
<dbReference type="NCBIfam" id="NF007414">
    <property type="entry name" value="PRK09952.1"/>
    <property type="match status" value="1"/>
</dbReference>
<dbReference type="EMBL" id="MTHB01000109">
    <property type="protein sequence ID" value="OXC77355.1"/>
    <property type="molecule type" value="Genomic_DNA"/>
</dbReference>
<dbReference type="InterPro" id="IPR020846">
    <property type="entry name" value="MFS_dom"/>
</dbReference>
<keyword evidence="5 8" id="KW-0812">Transmembrane</keyword>
<dbReference type="Proteomes" id="UP000214720">
    <property type="component" value="Unassembled WGS sequence"/>
</dbReference>
<protein>
    <submittedName>
        <fullName evidence="10">Shikimate transporter</fullName>
    </submittedName>
</protein>
<dbReference type="GO" id="GO:0022857">
    <property type="term" value="F:transmembrane transporter activity"/>
    <property type="evidence" value="ECO:0007669"/>
    <property type="project" value="InterPro"/>
</dbReference>
<dbReference type="PROSITE" id="PS50850">
    <property type="entry name" value="MFS"/>
    <property type="match status" value="1"/>
</dbReference>
<feature type="transmembrane region" description="Helical" evidence="8">
    <location>
        <begin position="280"/>
        <end position="304"/>
    </location>
</feature>
<comment type="subcellular location">
    <subcellularLocation>
        <location evidence="1">Cell inner membrane</location>
        <topology evidence="1">Multi-pass membrane protein</topology>
    </subcellularLocation>
</comment>
<reference evidence="11" key="1">
    <citation type="submission" date="2017-01" db="EMBL/GenBank/DDBJ databases">
        <title>Genome Analysis of Deinococcus marmoris KOPRI26562.</title>
        <authorList>
            <person name="Kim J.H."/>
            <person name="Oh H.-M."/>
        </authorList>
    </citation>
    <scope>NUCLEOTIDE SEQUENCE [LARGE SCALE GENOMIC DNA]</scope>
    <source>
        <strain evidence="11">PAMC 26633</strain>
    </source>
</reference>
<dbReference type="CDD" id="cd17369">
    <property type="entry name" value="MFS_ShiA_like"/>
    <property type="match status" value="1"/>
</dbReference>
<evidence type="ECO:0000256" key="7">
    <source>
        <dbReference type="ARBA" id="ARBA00023136"/>
    </source>
</evidence>
<name>A0A226X1N4_CABSO</name>
<dbReference type="PANTHER" id="PTHR43045">
    <property type="entry name" value="SHIKIMATE TRANSPORTER"/>
    <property type="match status" value="1"/>
</dbReference>
<feature type="transmembrane region" description="Helical" evidence="8">
    <location>
        <begin position="225"/>
        <end position="244"/>
    </location>
</feature>
<feature type="transmembrane region" description="Helical" evidence="8">
    <location>
        <begin position="189"/>
        <end position="213"/>
    </location>
</feature>
<dbReference type="Gene3D" id="1.20.1250.20">
    <property type="entry name" value="MFS general substrate transporter like domains"/>
    <property type="match status" value="2"/>
</dbReference>
<sequence length="464" mass="50400">MLHSPQRATRFYLQTMSCSPTSIHIRDNVMTIAIQPSDVAAVDREKSRARKAALGSFVGAVVDWYDFLLYGIIAAIVFNTEFFPKVSPAMGTLAAFGTFGVGFLFRPLGGFVFGHYGDRLGRKRMLVLTVMMMGLSTAMIGLLPTFATVGWWAPVLLIALRAIQGFAVGGEWGGAALMAVESAPGKKKAFYSSGVQVGYGVGLVLATGIVSILSQTMDDATFKTWGWRIPFVFSVVLVLIGLWVRSSMEESQEFVKKVIEKGQKTRRLPIFEALRQHPKAFLLIIALRLAELFTMYIVTAFALSYSTTNLGMPRQFFLNIGLLVGALSIVTIPCFAMLADRFGRRRIYMIGALVGMLSAIPFFVALDARSTVWIVIFSVMLANIAHDMVVSVQQPMFTELFGTEYRYSGAGVGYQVASVVGGGFTPFIAVALVSFAGGSWHPVAAYLAIGCLISVVVAGGMKRT</sequence>
<organism evidence="10 11">
    <name type="scientific">Caballeronia sordidicola</name>
    <name type="common">Burkholderia sordidicola</name>
    <dbReference type="NCBI Taxonomy" id="196367"/>
    <lineage>
        <taxon>Bacteria</taxon>
        <taxon>Pseudomonadati</taxon>
        <taxon>Pseudomonadota</taxon>
        <taxon>Betaproteobacteria</taxon>
        <taxon>Burkholderiales</taxon>
        <taxon>Burkholderiaceae</taxon>
        <taxon>Caballeronia</taxon>
    </lineage>
</organism>
<feature type="transmembrane region" description="Helical" evidence="8">
    <location>
        <begin position="125"/>
        <end position="143"/>
    </location>
</feature>
<proteinExistence type="predicted"/>
<evidence type="ECO:0000256" key="6">
    <source>
        <dbReference type="ARBA" id="ARBA00022989"/>
    </source>
</evidence>
<feature type="transmembrane region" description="Helical" evidence="8">
    <location>
        <begin position="347"/>
        <end position="366"/>
    </location>
</feature>
<accession>A0A226X1N4</accession>
<feature type="transmembrane region" description="Helical" evidence="8">
    <location>
        <begin position="372"/>
        <end position="392"/>
    </location>
</feature>
<dbReference type="eggNOG" id="COG0477">
    <property type="taxonomic scope" value="Bacteria"/>
</dbReference>
<keyword evidence="3" id="KW-1003">Cell membrane</keyword>
<dbReference type="AlphaFoldDB" id="A0A226X1N4"/>
<feature type="domain" description="Major facilitator superfamily (MFS) profile" evidence="9">
    <location>
        <begin position="52"/>
        <end position="462"/>
    </location>
</feature>
<comment type="caution">
    <text evidence="10">The sequence shown here is derived from an EMBL/GenBank/DDBJ whole genome shotgun (WGS) entry which is preliminary data.</text>
</comment>
<dbReference type="PANTHER" id="PTHR43045:SF1">
    <property type="entry name" value="SHIKIMATE TRANSPORTER"/>
    <property type="match status" value="1"/>
</dbReference>
<keyword evidence="6 8" id="KW-1133">Transmembrane helix</keyword>
<evidence type="ECO:0000313" key="11">
    <source>
        <dbReference type="Proteomes" id="UP000214720"/>
    </source>
</evidence>
<dbReference type="GO" id="GO:0005886">
    <property type="term" value="C:plasma membrane"/>
    <property type="evidence" value="ECO:0007669"/>
    <property type="project" value="UniProtKB-SubCell"/>
</dbReference>
<dbReference type="SUPFAM" id="SSF103473">
    <property type="entry name" value="MFS general substrate transporter"/>
    <property type="match status" value="1"/>
</dbReference>
<gene>
    <name evidence="10" type="ORF">BSU04_17625</name>
</gene>
<evidence type="ECO:0000256" key="4">
    <source>
        <dbReference type="ARBA" id="ARBA00022519"/>
    </source>
</evidence>
<dbReference type="NCBIfam" id="TIGR00883">
    <property type="entry name" value="2A0106"/>
    <property type="match status" value="1"/>
</dbReference>
<feature type="transmembrane region" description="Helical" evidence="8">
    <location>
        <begin position="54"/>
        <end position="78"/>
    </location>
</feature>
<keyword evidence="4" id="KW-0997">Cell inner membrane</keyword>
<evidence type="ECO:0000313" key="10">
    <source>
        <dbReference type="EMBL" id="OXC77355.1"/>
    </source>
</evidence>
<evidence type="ECO:0000256" key="1">
    <source>
        <dbReference type="ARBA" id="ARBA00004429"/>
    </source>
</evidence>
<evidence type="ECO:0000256" key="5">
    <source>
        <dbReference type="ARBA" id="ARBA00022692"/>
    </source>
</evidence>
<feature type="transmembrane region" description="Helical" evidence="8">
    <location>
        <begin position="90"/>
        <end position="113"/>
    </location>
</feature>
<feature type="transmembrane region" description="Helical" evidence="8">
    <location>
        <begin position="443"/>
        <end position="461"/>
    </location>
</feature>
<keyword evidence="2" id="KW-0813">Transport</keyword>
<feature type="transmembrane region" description="Helical" evidence="8">
    <location>
        <begin position="316"/>
        <end position="335"/>
    </location>
</feature>
<dbReference type="InterPro" id="IPR005828">
    <property type="entry name" value="MFS_sugar_transport-like"/>
</dbReference>
<evidence type="ECO:0000256" key="3">
    <source>
        <dbReference type="ARBA" id="ARBA00022475"/>
    </source>
</evidence>
<keyword evidence="7 8" id="KW-0472">Membrane</keyword>
<evidence type="ECO:0000256" key="2">
    <source>
        <dbReference type="ARBA" id="ARBA00022448"/>
    </source>
</evidence>
<dbReference type="InterPro" id="IPR036259">
    <property type="entry name" value="MFS_trans_sf"/>
</dbReference>